<name>A0ABX8SIN5_9ACTN</name>
<evidence type="ECO:0000256" key="2">
    <source>
        <dbReference type="ARBA" id="ARBA00023002"/>
    </source>
</evidence>
<dbReference type="EMBL" id="CP079216">
    <property type="protein sequence ID" value="QXT63158.1"/>
    <property type="molecule type" value="Genomic_DNA"/>
</dbReference>
<dbReference type="InterPro" id="IPR018170">
    <property type="entry name" value="Aldo/ket_reductase_CS"/>
</dbReference>
<dbReference type="PANTHER" id="PTHR43827">
    <property type="entry name" value="2,5-DIKETO-D-GLUCONIC ACID REDUCTASE"/>
    <property type="match status" value="1"/>
</dbReference>
<dbReference type="Pfam" id="PF00248">
    <property type="entry name" value="Aldo_ket_red"/>
    <property type="match status" value="1"/>
</dbReference>
<protein>
    <submittedName>
        <fullName evidence="4">Aldo/keto reductase</fullName>
    </submittedName>
</protein>
<proteinExistence type="predicted"/>
<keyword evidence="2" id="KW-0560">Oxidoreductase</keyword>
<dbReference type="PROSITE" id="PS00062">
    <property type="entry name" value="ALDOKETO_REDUCTASE_2"/>
    <property type="match status" value="1"/>
</dbReference>
<evidence type="ECO:0000313" key="5">
    <source>
        <dbReference type="Proteomes" id="UP000824504"/>
    </source>
</evidence>
<dbReference type="InterPro" id="IPR023210">
    <property type="entry name" value="NADP_OxRdtase_dom"/>
</dbReference>
<dbReference type="PIRSF" id="PIRSF000097">
    <property type="entry name" value="AKR"/>
    <property type="match status" value="1"/>
</dbReference>
<keyword evidence="5" id="KW-1185">Reference proteome</keyword>
<gene>
    <name evidence="4" type="ORF">KDB89_01330</name>
</gene>
<reference evidence="4 5" key="1">
    <citation type="submission" date="2021-07" db="EMBL/GenBank/DDBJ databases">
        <title>complete genome sequencing of Tessaracoccus sp.J1M15.</title>
        <authorList>
            <person name="Bae J.-W."/>
            <person name="Kim D.-y."/>
        </authorList>
    </citation>
    <scope>NUCLEOTIDE SEQUENCE [LARGE SCALE GENOMIC DNA]</scope>
    <source>
        <strain evidence="4 5">J1M15</strain>
    </source>
</reference>
<dbReference type="InterPro" id="IPR020471">
    <property type="entry name" value="AKR"/>
</dbReference>
<keyword evidence="1" id="KW-0521">NADP</keyword>
<accession>A0ABX8SIN5</accession>
<dbReference type="RefSeq" id="WP_219082791.1">
    <property type="nucleotide sequence ID" value="NZ_CP079216.1"/>
</dbReference>
<evidence type="ECO:0000313" key="4">
    <source>
        <dbReference type="EMBL" id="QXT63158.1"/>
    </source>
</evidence>
<organism evidence="4 5">
    <name type="scientific">Tessaracoccus palaemonis</name>
    <dbReference type="NCBI Taxonomy" id="2829499"/>
    <lineage>
        <taxon>Bacteria</taxon>
        <taxon>Bacillati</taxon>
        <taxon>Actinomycetota</taxon>
        <taxon>Actinomycetes</taxon>
        <taxon>Propionibacteriales</taxon>
        <taxon>Propionibacteriaceae</taxon>
        <taxon>Tessaracoccus</taxon>
    </lineage>
</organism>
<dbReference type="CDD" id="cd19132">
    <property type="entry name" value="AKR_AKR5D1_E1"/>
    <property type="match status" value="1"/>
</dbReference>
<evidence type="ECO:0000256" key="1">
    <source>
        <dbReference type="ARBA" id="ARBA00022857"/>
    </source>
</evidence>
<dbReference type="PANTHER" id="PTHR43827:SF3">
    <property type="entry name" value="NADP-DEPENDENT OXIDOREDUCTASE DOMAIN-CONTAINING PROTEIN"/>
    <property type="match status" value="1"/>
</dbReference>
<feature type="domain" description="NADP-dependent oxidoreductase" evidence="3">
    <location>
        <begin position="34"/>
        <end position="260"/>
    </location>
</feature>
<dbReference type="PROSITE" id="PS00798">
    <property type="entry name" value="ALDOKETO_REDUCTASE_1"/>
    <property type="match status" value="1"/>
</dbReference>
<evidence type="ECO:0000259" key="3">
    <source>
        <dbReference type="Pfam" id="PF00248"/>
    </source>
</evidence>
<sequence>MTDSSYLTSHDGLTLPAVGFGTYLLKGEAGVGSVLDAIDVGYRLLDSAFNYENEGTVGEAVRRTGVPRKELIVTSKLPGRHHAYEPATQSIAESVFRTGLGYLDLHLIHWPNPKVGKYVEAWRAMIDAREAGLVRHIGVCNFEPEHLETLLAETGVLPSVNQIEVHPYFPNLEAIAWNRDHGIITEGWSPLGRGTQLLQEPVIVGIAERLGSDPAAVVLAWHRAHGVLPLPKSGNRERQLANLATSLVLSDDDLTQIATLARPDGRTTGQDPLTWEEF</sequence>
<dbReference type="Proteomes" id="UP000824504">
    <property type="component" value="Chromosome"/>
</dbReference>